<keyword evidence="5" id="KW-0804">Transcription</keyword>
<dbReference type="InterPro" id="IPR002078">
    <property type="entry name" value="Sigma_54_int"/>
</dbReference>
<dbReference type="Pfam" id="PF02954">
    <property type="entry name" value="HTH_8"/>
    <property type="match status" value="1"/>
</dbReference>
<dbReference type="InterPro" id="IPR009057">
    <property type="entry name" value="Homeodomain-like_sf"/>
</dbReference>
<dbReference type="FunFam" id="3.40.50.300:FF:000006">
    <property type="entry name" value="DNA-binding transcriptional regulator NtrC"/>
    <property type="match status" value="1"/>
</dbReference>
<protein>
    <recommendedName>
        <fullName evidence="1">Stage 0 sporulation protein A homolog</fullName>
    </recommendedName>
</protein>
<dbReference type="InterPro" id="IPR025944">
    <property type="entry name" value="Sigma_54_int_dom_CS"/>
</dbReference>
<evidence type="ECO:0000256" key="7">
    <source>
        <dbReference type="PROSITE-ProRule" id="PRU00169"/>
    </source>
</evidence>
<keyword evidence="11" id="KW-1185">Reference proteome</keyword>
<organism evidence="10 11">
    <name type="scientific">Senegalia massiliensis</name>
    <dbReference type="NCBI Taxonomy" id="1720316"/>
    <lineage>
        <taxon>Bacteria</taxon>
        <taxon>Bacillati</taxon>
        <taxon>Bacillota</taxon>
        <taxon>Clostridia</taxon>
        <taxon>Eubacteriales</taxon>
        <taxon>Clostridiaceae</taxon>
        <taxon>Senegalia</taxon>
    </lineage>
</organism>
<evidence type="ECO:0000256" key="1">
    <source>
        <dbReference type="ARBA" id="ARBA00018672"/>
    </source>
</evidence>
<dbReference type="InterPro" id="IPR025662">
    <property type="entry name" value="Sigma_54_int_dom_ATP-bd_1"/>
</dbReference>
<dbReference type="Pfam" id="PF00158">
    <property type="entry name" value="Sigma54_activat"/>
    <property type="match status" value="1"/>
</dbReference>
<dbReference type="Gene3D" id="3.40.50.300">
    <property type="entry name" value="P-loop containing nucleotide triphosphate hydrolases"/>
    <property type="match status" value="1"/>
</dbReference>
<comment type="caution">
    <text evidence="10">The sequence shown here is derived from an EMBL/GenBank/DDBJ whole genome shotgun (WGS) entry which is preliminary data.</text>
</comment>
<keyword evidence="2" id="KW-0547">Nucleotide-binding</keyword>
<dbReference type="Pfam" id="PF00072">
    <property type="entry name" value="Response_reg"/>
    <property type="match status" value="1"/>
</dbReference>
<dbReference type="SUPFAM" id="SSF52172">
    <property type="entry name" value="CheY-like"/>
    <property type="match status" value="1"/>
</dbReference>
<evidence type="ECO:0000259" key="8">
    <source>
        <dbReference type="PROSITE" id="PS50045"/>
    </source>
</evidence>
<dbReference type="Pfam" id="PF25601">
    <property type="entry name" value="AAA_lid_14"/>
    <property type="match status" value="1"/>
</dbReference>
<keyword evidence="7" id="KW-0597">Phosphoprotein</keyword>
<evidence type="ECO:0000256" key="4">
    <source>
        <dbReference type="ARBA" id="ARBA00023015"/>
    </source>
</evidence>
<name>A0A845QXL7_9CLOT</name>
<evidence type="ECO:0000313" key="11">
    <source>
        <dbReference type="Proteomes" id="UP000467132"/>
    </source>
</evidence>
<dbReference type="InterPro" id="IPR003593">
    <property type="entry name" value="AAA+_ATPase"/>
</dbReference>
<dbReference type="SMART" id="SM00382">
    <property type="entry name" value="AAA"/>
    <property type="match status" value="1"/>
</dbReference>
<keyword evidence="4" id="KW-0805">Transcription regulation</keyword>
<dbReference type="PROSITE" id="PS00675">
    <property type="entry name" value="SIGMA54_INTERACT_1"/>
    <property type="match status" value="1"/>
</dbReference>
<dbReference type="GO" id="GO:0000160">
    <property type="term" value="P:phosphorelay signal transduction system"/>
    <property type="evidence" value="ECO:0007669"/>
    <property type="project" value="InterPro"/>
</dbReference>
<comment type="function">
    <text evidence="6">May play the central regulatory role in sporulation. It may be an element of the effector pathway responsible for the activation of sporulation genes in response to nutritional stress. Spo0A may act in concert with spo0H (a sigma factor) to control the expression of some genes that are critical to the sporulation process.</text>
</comment>
<dbReference type="Gene3D" id="1.10.8.60">
    <property type="match status" value="1"/>
</dbReference>
<dbReference type="GO" id="GO:0006355">
    <property type="term" value="P:regulation of DNA-templated transcription"/>
    <property type="evidence" value="ECO:0007669"/>
    <property type="project" value="InterPro"/>
</dbReference>
<keyword evidence="3" id="KW-0067">ATP-binding</keyword>
<dbReference type="SUPFAM" id="SSF46689">
    <property type="entry name" value="Homeodomain-like"/>
    <property type="match status" value="1"/>
</dbReference>
<reference evidence="10 11" key="1">
    <citation type="submission" date="2018-08" db="EMBL/GenBank/DDBJ databases">
        <title>Murine metabolic-syndrome-specific gut microbial biobank.</title>
        <authorList>
            <person name="Liu C."/>
        </authorList>
    </citation>
    <scope>NUCLEOTIDE SEQUENCE [LARGE SCALE GENOMIC DNA]</scope>
    <source>
        <strain evidence="10 11">583</strain>
    </source>
</reference>
<dbReference type="Gene3D" id="1.10.10.60">
    <property type="entry name" value="Homeodomain-like"/>
    <property type="match status" value="1"/>
</dbReference>
<gene>
    <name evidence="10" type="ORF">D3Z33_06585</name>
</gene>
<dbReference type="EMBL" id="QXXA01000006">
    <property type="protein sequence ID" value="NBI06529.1"/>
    <property type="molecule type" value="Genomic_DNA"/>
</dbReference>
<dbReference type="InterPro" id="IPR027417">
    <property type="entry name" value="P-loop_NTPase"/>
</dbReference>
<accession>A0A845QXL7</accession>
<dbReference type="InterPro" id="IPR011006">
    <property type="entry name" value="CheY-like_superfamily"/>
</dbReference>
<dbReference type="Gene3D" id="3.40.50.2300">
    <property type="match status" value="1"/>
</dbReference>
<feature type="modified residue" description="4-aspartylphosphate" evidence="7">
    <location>
        <position position="51"/>
    </location>
</feature>
<evidence type="ECO:0000256" key="5">
    <source>
        <dbReference type="ARBA" id="ARBA00023163"/>
    </source>
</evidence>
<dbReference type="AlphaFoldDB" id="A0A845QXL7"/>
<sequence length="448" mass="51260">MKLLIVDDEKSIRLSLKINMKKLGIDVFTAESGEEGLDIVRKKMPNIAIVDIKLPGISGIDVLKEIKQIKPSCIVIMITYLSDVKLAVKAMKMGAYDYFTKPFSLSEISRSIEETLEYAKTKIEIDKGSRDNQVKFIGQSPEIVKIKENIKEIASMKYNTCILLEGESGSGKEVIAKSIQSIKGDTIPFISINCAAIPKTLQESELFGYEKGAFSDAKNAKEGLIERANNGVLFLDEIGDMDISLQAKMLRVLQEKKFRRIGGLEEMDFKATILSATNKDLKEEIEAGNFRKDLYFRLNIIPIYIPPLRKRREDIIPLVQHFIENYNNVLNKNIESISKEVVDIFKSYLWPGNIRELKNVIERIMIFKKDNKITLEDVPKEILEDDSIEENHHYNLELVEENAIKKALDKNNWNITRTSEELGVSRITLRRKIEKYNLKNIKSDNFCN</sequence>
<evidence type="ECO:0000256" key="2">
    <source>
        <dbReference type="ARBA" id="ARBA00022741"/>
    </source>
</evidence>
<evidence type="ECO:0000259" key="9">
    <source>
        <dbReference type="PROSITE" id="PS50110"/>
    </source>
</evidence>
<dbReference type="Proteomes" id="UP000467132">
    <property type="component" value="Unassembled WGS sequence"/>
</dbReference>
<dbReference type="PROSITE" id="PS50045">
    <property type="entry name" value="SIGMA54_INTERACT_4"/>
    <property type="match status" value="1"/>
</dbReference>
<evidence type="ECO:0000313" key="10">
    <source>
        <dbReference type="EMBL" id="NBI06529.1"/>
    </source>
</evidence>
<proteinExistence type="predicted"/>
<dbReference type="InterPro" id="IPR002197">
    <property type="entry name" value="HTH_Fis"/>
</dbReference>
<dbReference type="PROSITE" id="PS00688">
    <property type="entry name" value="SIGMA54_INTERACT_3"/>
    <property type="match status" value="1"/>
</dbReference>
<dbReference type="PRINTS" id="PR01590">
    <property type="entry name" value="HTHFIS"/>
</dbReference>
<dbReference type="PANTHER" id="PTHR32071">
    <property type="entry name" value="TRANSCRIPTIONAL REGULATORY PROTEIN"/>
    <property type="match status" value="1"/>
</dbReference>
<dbReference type="PROSITE" id="PS50110">
    <property type="entry name" value="RESPONSE_REGULATORY"/>
    <property type="match status" value="1"/>
</dbReference>
<dbReference type="InterPro" id="IPR001789">
    <property type="entry name" value="Sig_transdc_resp-reg_receiver"/>
</dbReference>
<dbReference type="CDD" id="cd00009">
    <property type="entry name" value="AAA"/>
    <property type="match status" value="1"/>
</dbReference>
<evidence type="ECO:0000256" key="6">
    <source>
        <dbReference type="ARBA" id="ARBA00024867"/>
    </source>
</evidence>
<dbReference type="PANTHER" id="PTHR32071:SF113">
    <property type="entry name" value="ALGINATE BIOSYNTHESIS TRANSCRIPTIONAL REGULATORY PROTEIN ALGB"/>
    <property type="match status" value="1"/>
</dbReference>
<feature type="domain" description="Response regulatory" evidence="9">
    <location>
        <begin position="2"/>
        <end position="116"/>
    </location>
</feature>
<dbReference type="SUPFAM" id="SSF52540">
    <property type="entry name" value="P-loop containing nucleoside triphosphate hydrolases"/>
    <property type="match status" value="1"/>
</dbReference>
<dbReference type="OrthoDB" id="9803970at2"/>
<evidence type="ECO:0000256" key="3">
    <source>
        <dbReference type="ARBA" id="ARBA00022840"/>
    </source>
</evidence>
<dbReference type="GO" id="GO:0043565">
    <property type="term" value="F:sequence-specific DNA binding"/>
    <property type="evidence" value="ECO:0007669"/>
    <property type="project" value="InterPro"/>
</dbReference>
<dbReference type="InterPro" id="IPR058031">
    <property type="entry name" value="AAA_lid_NorR"/>
</dbReference>
<dbReference type="RefSeq" id="WP_160197004.1">
    <property type="nucleotide sequence ID" value="NZ_QXXA01000006.1"/>
</dbReference>
<dbReference type="SMART" id="SM00448">
    <property type="entry name" value="REC"/>
    <property type="match status" value="1"/>
</dbReference>
<feature type="domain" description="Sigma-54 factor interaction" evidence="8">
    <location>
        <begin position="136"/>
        <end position="366"/>
    </location>
</feature>
<dbReference type="GO" id="GO:0005524">
    <property type="term" value="F:ATP binding"/>
    <property type="evidence" value="ECO:0007669"/>
    <property type="project" value="UniProtKB-KW"/>
</dbReference>